<proteinExistence type="predicted"/>
<gene>
    <name evidence="5" type="ORF">GWO68_12410</name>
</gene>
<evidence type="ECO:0000256" key="2">
    <source>
        <dbReference type="ARBA" id="ARBA00023125"/>
    </source>
</evidence>
<dbReference type="Gene3D" id="2.60.120.10">
    <property type="entry name" value="Jelly Rolls"/>
    <property type="match status" value="1"/>
</dbReference>
<dbReference type="EMBL" id="JAAEAA010000015">
    <property type="protein sequence ID" value="NDK56723.1"/>
    <property type="molecule type" value="Genomic_DNA"/>
</dbReference>
<dbReference type="InterPro" id="IPR020449">
    <property type="entry name" value="Tscrpt_reg_AraC-type_HTH"/>
</dbReference>
<dbReference type="PANTHER" id="PTHR43280">
    <property type="entry name" value="ARAC-FAMILY TRANSCRIPTIONAL REGULATOR"/>
    <property type="match status" value="1"/>
</dbReference>
<dbReference type="InterPro" id="IPR014710">
    <property type="entry name" value="RmlC-like_jellyroll"/>
</dbReference>
<dbReference type="InterPro" id="IPR003313">
    <property type="entry name" value="AraC-bd"/>
</dbReference>
<keyword evidence="1" id="KW-0805">Transcription regulation</keyword>
<accession>A0A6B2H315</accession>
<keyword evidence="6" id="KW-1185">Reference proteome</keyword>
<evidence type="ECO:0000256" key="1">
    <source>
        <dbReference type="ARBA" id="ARBA00023015"/>
    </source>
</evidence>
<dbReference type="Pfam" id="PF12833">
    <property type="entry name" value="HTH_18"/>
    <property type="match status" value="1"/>
</dbReference>
<evidence type="ECO:0000313" key="5">
    <source>
        <dbReference type="EMBL" id="NDK56723.1"/>
    </source>
</evidence>
<dbReference type="Proteomes" id="UP000478546">
    <property type="component" value="Unassembled WGS sequence"/>
</dbReference>
<dbReference type="GO" id="GO:0043565">
    <property type="term" value="F:sequence-specific DNA binding"/>
    <property type="evidence" value="ECO:0007669"/>
    <property type="project" value="InterPro"/>
</dbReference>
<dbReference type="Pfam" id="PF02311">
    <property type="entry name" value="AraC_binding"/>
    <property type="match status" value="1"/>
</dbReference>
<keyword evidence="3" id="KW-0804">Transcription</keyword>
<keyword evidence="2" id="KW-0238">DNA-binding</keyword>
<dbReference type="PANTHER" id="PTHR43280:SF32">
    <property type="entry name" value="TRANSCRIPTIONAL REGULATORY PROTEIN"/>
    <property type="match status" value="1"/>
</dbReference>
<dbReference type="InterPro" id="IPR009057">
    <property type="entry name" value="Homeodomain-like_sf"/>
</dbReference>
<reference evidence="5 6" key="1">
    <citation type="submission" date="2020-01" db="EMBL/GenBank/DDBJ databases">
        <authorList>
            <person name="Kim M.K."/>
        </authorList>
    </citation>
    <scope>NUCLEOTIDE SEQUENCE [LARGE SCALE GENOMIC DNA]</scope>
    <source>
        <strain evidence="5 6">BT213</strain>
    </source>
</reference>
<dbReference type="SUPFAM" id="SSF51215">
    <property type="entry name" value="Regulatory protein AraC"/>
    <property type="match status" value="1"/>
</dbReference>
<dbReference type="InterPro" id="IPR018062">
    <property type="entry name" value="HTH_AraC-typ_CS"/>
</dbReference>
<name>A0A6B2H315_9BACT</name>
<dbReference type="GO" id="GO:0003700">
    <property type="term" value="F:DNA-binding transcription factor activity"/>
    <property type="evidence" value="ECO:0007669"/>
    <property type="project" value="InterPro"/>
</dbReference>
<dbReference type="SUPFAM" id="SSF46689">
    <property type="entry name" value="Homeodomain-like"/>
    <property type="match status" value="1"/>
</dbReference>
<comment type="caution">
    <text evidence="5">The sequence shown here is derived from an EMBL/GenBank/DDBJ whole genome shotgun (WGS) entry which is preliminary data.</text>
</comment>
<organism evidence="5 6">
    <name type="scientific">Pontibacter fetidus</name>
    <dbReference type="NCBI Taxonomy" id="2700082"/>
    <lineage>
        <taxon>Bacteria</taxon>
        <taxon>Pseudomonadati</taxon>
        <taxon>Bacteroidota</taxon>
        <taxon>Cytophagia</taxon>
        <taxon>Cytophagales</taxon>
        <taxon>Hymenobacteraceae</taxon>
        <taxon>Pontibacter</taxon>
    </lineage>
</organism>
<dbReference type="RefSeq" id="WP_162346776.1">
    <property type="nucleotide sequence ID" value="NZ_JAAEAA010000015.1"/>
</dbReference>
<dbReference type="Gene3D" id="1.10.10.60">
    <property type="entry name" value="Homeodomain-like"/>
    <property type="match status" value="1"/>
</dbReference>
<dbReference type="InterPro" id="IPR018060">
    <property type="entry name" value="HTH_AraC"/>
</dbReference>
<dbReference type="PROSITE" id="PS00041">
    <property type="entry name" value="HTH_ARAC_FAMILY_1"/>
    <property type="match status" value="1"/>
</dbReference>
<dbReference type="InterPro" id="IPR037923">
    <property type="entry name" value="HTH-like"/>
</dbReference>
<sequence length="283" mass="32876">MQKEQPNRRLPDLPEADFQIWYREIPATYDKDEARPHRHAFQEILFIEEGAATLSLDTERNELKGPLVVLVAQGKVHKFTPQPWTHLYVVRFTNEFLSQSVNNLFSQVTGFTLLPVHTSELHYKITSLFRLMHQDFQQAEPNKVYTRHLLSALLAVLREEQQHKASGQNVGDTANNYTVFSKFLALLDAHFTHHRTVEYYADQLNITTKKLGELSKAITGDTPSRVIEKRVVLAAKRMLIYTSDSIQQIAYTLGYTDHSHFTRVFRRLESMTPTLFREKYKQA</sequence>
<dbReference type="PRINTS" id="PR00032">
    <property type="entry name" value="HTHARAC"/>
</dbReference>
<evidence type="ECO:0000256" key="3">
    <source>
        <dbReference type="ARBA" id="ARBA00023163"/>
    </source>
</evidence>
<dbReference type="PROSITE" id="PS01124">
    <property type="entry name" value="HTH_ARAC_FAMILY_2"/>
    <property type="match status" value="1"/>
</dbReference>
<dbReference type="AlphaFoldDB" id="A0A6B2H315"/>
<evidence type="ECO:0000313" key="6">
    <source>
        <dbReference type="Proteomes" id="UP000478546"/>
    </source>
</evidence>
<protein>
    <submittedName>
        <fullName evidence="5">Helix-turn-helix domain-containing protein</fullName>
    </submittedName>
</protein>
<dbReference type="SMART" id="SM00342">
    <property type="entry name" value="HTH_ARAC"/>
    <property type="match status" value="1"/>
</dbReference>
<feature type="domain" description="HTH araC/xylS-type" evidence="4">
    <location>
        <begin position="181"/>
        <end position="279"/>
    </location>
</feature>
<evidence type="ECO:0000259" key="4">
    <source>
        <dbReference type="PROSITE" id="PS01124"/>
    </source>
</evidence>